<organism evidence="3 4">
    <name type="scientific">Ktedonobacter robiniae</name>
    <dbReference type="NCBI Taxonomy" id="2778365"/>
    <lineage>
        <taxon>Bacteria</taxon>
        <taxon>Bacillati</taxon>
        <taxon>Chloroflexota</taxon>
        <taxon>Ktedonobacteria</taxon>
        <taxon>Ktedonobacterales</taxon>
        <taxon>Ktedonobacteraceae</taxon>
        <taxon>Ktedonobacter</taxon>
    </lineage>
</organism>
<name>A0ABQ3V197_9CHLR</name>
<dbReference type="PANTHER" id="PTHR38041">
    <property type="entry name" value="CHORISMATE MUTASE"/>
    <property type="match status" value="1"/>
</dbReference>
<dbReference type="PANTHER" id="PTHR38041:SF1">
    <property type="entry name" value="CHORISMATE MUTASE"/>
    <property type="match status" value="1"/>
</dbReference>
<evidence type="ECO:0000313" key="4">
    <source>
        <dbReference type="Proteomes" id="UP000654345"/>
    </source>
</evidence>
<reference evidence="3 4" key="1">
    <citation type="journal article" date="2021" name="Int. J. Syst. Evol. Microbiol.">
        <title>Reticulibacter mediterranei gen. nov., sp. nov., within the new family Reticulibacteraceae fam. nov., and Ktedonospora formicarum gen. nov., sp. nov., Ktedonobacter robiniae sp. nov., Dictyobacter formicarum sp. nov. and Dictyobacter arantiisoli sp. nov., belonging to the class Ktedonobacteria.</title>
        <authorList>
            <person name="Yabe S."/>
            <person name="Zheng Y."/>
            <person name="Wang C.M."/>
            <person name="Sakai Y."/>
            <person name="Abe K."/>
            <person name="Yokota A."/>
            <person name="Donadio S."/>
            <person name="Cavaletti L."/>
            <person name="Monciardini P."/>
        </authorList>
    </citation>
    <scope>NUCLEOTIDE SEQUENCE [LARGE SCALE GENOMIC DNA]</scope>
    <source>
        <strain evidence="3 4">SOSP1-30</strain>
    </source>
</reference>
<gene>
    <name evidence="3" type="ORF">KSB_67600</name>
</gene>
<proteinExistence type="predicted"/>
<dbReference type="SUPFAM" id="SSF48600">
    <property type="entry name" value="Chorismate mutase II"/>
    <property type="match status" value="1"/>
</dbReference>
<dbReference type="SMART" id="SM00830">
    <property type="entry name" value="CM_2"/>
    <property type="match status" value="1"/>
</dbReference>
<protein>
    <submittedName>
        <fullName evidence="3">Chorismate mutase</fullName>
    </submittedName>
</protein>
<evidence type="ECO:0000259" key="2">
    <source>
        <dbReference type="PROSITE" id="PS51168"/>
    </source>
</evidence>
<dbReference type="EMBL" id="BNJG01000003">
    <property type="protein sequence ID" value="GHO58285.1"/>
    <property type="molecule type" value="Genomic_DNA"/>
</dbReference>
<keyword evidence="1" id="KW-0413">Isomerase</keyword>
<dbReference type="Proteomes" id="UP000654345">
    <property type="component" value="Unassembled WGS sequence"/>
</dbReference>
<dbReference type="InterPro" id="IPR036979">
    <property type="entry name" value="CM_dom_sf"/>
</dbReference>
<dbReference type="RefSeq" id="WP_201374612.1">
    <property type="nucleotide sequence ID" value="NZ_BNJG01000003.1"/>
</dbReference>
<dbReference type="PROSITE" id="PS51168">
    <property type="entry name" value="CHORISMATE_MUT_2"/>
    <property type="match status" value="1"/>
</dbReference>
<sequence length="94" mass="10904">MNKDLNDLRESLDNIDNALIFLLAERFRVTQKIGIYKSEHGLPAVDEAREKIQFARIERLARDRGLNPEFAANMLRLIIDEVVENHEAMRRAEG</sequence>
<feature type="domain" description="Chorismate mutase" evidence="2">
    <location>
        <begin position="1"/>
        <end position="90"/>
    </location>
</feature>
<comment type="caution">
    <text evidence="3">The sequence shown here is derived from an EMBL/GenBank/DDBJ whole genome shotgun (WGS) entry which is preliminary data.</text>
</comment>
<accession>A0ABQ3V197</accession>
<evidence type="ECO:0000256" key="1">
    <source>
        <dbReference type="ARBA" id="ARBA00023235"/>
    </source>
</evidence>
<dbReference type="InterPro" id="IPR036263">
    <property type="entry name" value="Chorismate_II_sf"/>
</dbReference>
<dbReference type="InterPro" id="IPR002701">
    <property type="entry name" value="CM_II_prokaryot"/>
</dbReference>
<dbReference type="Pfam" id="PF01817">
    <property type="entry name" value="CM_2"/>
    <property type="match status" value="1"/>
</dbReference>
<keyword evidence="4" id="KW-1185">Reference proteome</keyword>
<evidence type="ECO:0000313" key="3">
    <source>
        <dbReference type="EMBL" id="GHO58285.1"/>
    </source>
</evidence>
<dbReference type="InterPro" id="IPR051331">
    <property type="entry name" value="Chorismate_mutase-related"/>
</dbReference>
<dbReference type="Gene3D" id="1.20.59.10">
    <property type="entry name" value="Chorismate mutase"/>
    <property type="match status" value="1"/>
</dbReference>